<evidence type="ECO:0000313" key="3">
    <source>
        <dbReference type="EMBL" id="CDS39643.1"/>
    </source>
</evidence>
<reference evidence="3" key="2">
    <citation type="submission" date="2015-11" db="EMBL/GenBank/DDBJ databases">
        <authorList>
            <person name="Zhang Y."/>
            <person name="Guo Z."/>
        </authorList>
    </citation>
    <scope>NUCLEOTIDE SEQUENCE</scope>
</reference>
<name>A0A068YBF2_ECHMU</name>
<keyword evidence="2" id="KW-0812">Transmembrane</keyword>
<evidence type="ECO:0000256" key="2">
    <source>
        <dbReference type="SAM" id="Phobius"/>
    </source>
</evidence>
<dbReference type="EMBL" id="LN902842">
    <property type="protein sequence ID" value="CDS39643.1"/>
    <property type="molecule type" value="Genomic_DNA"/>
</dbReference>
<keyword evidence="2" id="KW-0472">Membrane</keyword>
<feature type="region of interest" description="Disordered" evidence="1">
    <location>
        <begin position="1"/>
        <end position="51"/>
    </location>
</feature>
<keyword evidence="2" id="KW-1133">Transmembrane helix</keyword>
<keyword evidence="4" id="KW-1185">Reference proteome</keyword>
<gene>
    <name evidence="3" type="ORF">EmuJ_000718500</name>
</gene>
<sequence length="94" mass="10615">MAPYMTRSRSRSQIINATPICTSTPKRSRSSRPSHRKNRGEHTAAVRSPTSHGSFSLCKIMMRVYQLLTYLISAALVIGGWILAQQFFLCKFLP</sequence>
<feature type="compositionally biased region" description="Polar residues" evidence="1">
    <location>
        <begin position="11"/>
        <end position="21"/>
    </location>
</feature>
<protein>
    <submittedName>
        <fullName evidence="3">Uncharacterized protein</fullName>
    </submittedName>
</protein>
<organism evidence="3 4">
    <name type="scientific">Echinococcus multilocularis</name>
    <name type="common">Fox tapeworm</name>
    <dbReference type="NCBI Taxonomy" id="6211"/>
    <lineage>
        <taxon>Eukaryota</taxon>
        <taxon>Metazoa</taxon>
        <taxon>Spiralia</taxon>
        <taxon>Lophotrochozoa</taxon>
        <taxon>Platyhelminthes</taxon>
        <taxon>Cestoda</taxon>
        <taxon>Eucestoda</taxon>
        <taxon>Cyclophyllidea</taxon>
        <taxon>Taeniidae</taxon>
        <taxon>Echinococcus</taxon>
    </lineage>
</organism>
<proteinExistence type="predicted"/>
<dbReference type="AlphaFoldDB" id="A0A068YBF2"/>
<feature type="compositionally biased region" description="Basic residues" evidence="1">
    <location>
        <begin position="26"/>
        <end position="39"/>
    </location>
</feature>
<feature type="transmembrane region" description="Helical" evidence="2">
    <location>
        <begin position="67"/>
        <end position="88"/>
    </location>
</feature>
<dbReference type="Proteomes" id="UP000017246">
    <property type="component" value="Unassembled WGS sequence"/>
</dbReference>
<evidence type="ECO:0000313" key="4">
    <source>
        <dbReference type="Proteomes" id="UP000017246"/>
    </source>
</evidence>
<reference evidence="3" key="1">
    <citation type="journal article" date="2013" name="Nature">
        <title>The genomes of four tapeworm species reveal adaptations to parasitism.</title>
        <authorList>
            <person name="Tsai I.J."/>
            <person name="Zarowiecki M."/>
            <person name="Holroyd N."/>
            <person name="Garciarrubio A."/>
            <person name="Sanchez-Flores A."/>
            <person name="Brooks K.L."/>
            <person name="Tracey A."/>
            <person name="Bobes R.J."/>
            <person name="Fragoso G."/>
            <person name="Sciutto E."/>
            <person name="Aslett M."/>
            <person name="Beasley H."/>
            <person name="Bennett H.M."/>
            <person name="Cai J."/>
            <person name="Camicia F."/>
            <person name="Clark R."/>
            <person name="Cucher M."/>
            <person name="De Silva N."/>
            <person name="Day T.A."/>
            <person name="Deplazes P."/>
            <person name="Estrada K."/>
            <person name="Fernandez C."/>
            <person name="Holland P.W."/>
            <person name="Hou J."/>
            <person name="Hu S."/>
            <person name="Huckvale T."/>
            <person name="Hung S.S."/>
            <person name="Kamenetzky L."/>
            <person name="Keane J.A."/>
            <person name="Kiss F."/>
            <person name="Koziol U."/>
            <person name="Lambert O."/>
            <person name="Liu K."/>
            <person name="Luo X."/>
            <person name="Luo Y."/>
            <person name="Macchiaroli N."/>
            <person name="Nichol S."/>
            <person name="Paps J."/>
            <person name="Parkinson J."/>
            <person name="Pouchkina-Stantcheva N."/>
            <person name="Riddiford N."/>
            <person name="Rosenzvit M."/>
            <person name="Salinas G."/>
            <person name="Wasmuth J.D."/>
            <person name="Zamanian M."/>
            <person name="Zheng Y."/>
            <person name="Cai X."/>
            <person name="Soberon X."/>
            <person name="Olson P.D."/>
            <person name="Laclette J.P."/>
            <person name="Brehm K."/>
            <person name="Berriman M."/>
            <person name="Garciarrubio A."/>
            <person name="Bobes R.J."/>
            <person name="Fragoso G."/>
            <person name="Sanchez-Flores A."/>
            <person name="Estrada K."/>
            <person name="Cevallos M.A."/>
            <person name="Morett E."/>
            <person name="Gonzalez V."/>
            <person name="Portillo T."/>
            <person name="Ochoa-Leyva A."/>
            <person name="Jose M.V."/>
            <person name="Sciutto E."/>
            <person name="Landa A."/>
            <person name="Jimenez L."/>
            <person name="Valdes V."/>
            <person name="Carrero J.C."/>
            <person name="Larralde C."/>
            <person name="Morales-Montor J."/>
            <person name="Limon-Lason J."/>
            <person name="Soberon X."/>
            <person name="Laclette J.P."/>
        </authorList>
    </citation>
    <scope>NUCLEOTIDE SEQUENCE [LARGE SCALE GENOMIC DNA]</scope>
</reference>
<evidence type="ECO:0000256" key="1">
    <source>
        <dbReference type="SAM" id="MobiDB-lite"/>
    </source>
</evidence>
<accession>A0A068YBF2</accession>